<dbReference type="OrthoDB" id="5189268at2"/>
<organism evidence="2 3">
    <name type="scientific">Geodermatophilus amargosae</name>
    <dbReference type="NCBI Taxonomy" id="1296565"/>
    <lineage>
        <taxon>Bacteria</taxon>
        <taxon>Bacillati</taxon>
        <taxon>Actinomycetota</taxon>
        <taxon>Actinomycetes</taxon>
        <taxon>Geodermatophilales</taxon>
        <taxon>Geodermatophilaceae</taxon>
        <taxon>Geodermatophilus</taxon>
    </lineage>
</organism>
<evidence type="ECO:0000313" key="2">
    <source>
        <dbReference type="EMBL" id="SFT94949.1"/>
    </source>
</evidence>
<gene>
    <name evidence="2" type="ORF">SAMN05660657_04137</name>
</gene>
<name>A0A1I7C6A6_9ACTN</name>
<reference evidence="3" key="1">
    <citation type="submission" date="2016-10" db="EMBL/GenBank/DDBJ databases">
        <authorList>
            <person name="Varghese N."/>
            <person name="Submissions S."/>
        </authorList>
    </citation>
    <scope>NUCLEOTIDE SEQUENCE [LARGE SCALE GENOMIC DNA]</scope>
    <source>
        <strain evidence="3">DSM 46136</strain>
    </source>
</reference>
<dbReference type="Proteomes" id="UP000199546">
    <property type="component" value="Unassembled WGS sequence"/>
</dbReference>
<evidence type="ECO:0000313" key="3">
    <source>
        <dbReference type="Proteomes" id="UP000199546"/>
    </source>
</evidence>
<dbReference type="EMBL" id="FPBA01000018">
    <property type="protein sequence ID" value="SFT94949.1"/>
    <property type="molecule type" value="Genomic_DNA"/>
</dbReference>
<evidence type="ECO:0000256" key="1">
    <source>
        <dbReference type="SAM" id="MobiDB-lite"/>
    </source>
</evidence>
<keyword evidence="3" id="KW-1185">Reference proteome</keyword>
<dbReference type="AlphaFoldDB" id="A0A1I7C6A6"/>
<sequence length="85" mass="9356">MDFRRIRPGQWHRAGRIEIAEPGGLPTAREVYEDCHVLFADGWCYLEGADGAVDVYPAARVRAAHDLREADQPDEGPASAPSPLI</sequence>
<protein>
    <submittedName>
        <fullName evidence="2">Uncharacterized protein</fullName>
    </submittedName>
</protein>
<accession>A0A1I7C6A6</accession>
<feature type="region of interest" description="Disordered" evidence="1">
    <location>
        <begin position="66"/>
        <end position="85"/>
    </location>
</feature>
<dbReference type="RefSeq" id="WP_139245962.1">
    <property type="nucleotide sequence ID" value="NZ_FPBA01000018.1"/>
</dbReference>
<proteinExistence type="predicted"/>